<dbReference type="SUPFAM" id="SSF63411">
    <property type="entry name" value="LuxS/MPP-like metallohydrolase"/>
    <property type="match status" value="2"/>
</dbReference>
<proteinExistence type="predicted"/>
<dbReference type="InterPro" id="IPR050626">
    <property type="entry name" value="Peptidase_M16"/>
</dbReference>
<dbReference type="EMBL" id="FXUV01000042">
    <property type="protein sequence ID" value="SMQ13065.1"/>
    <property type="molecule type" value="Genomic_DNA"/>
</dbReference>
<dbReference type="STRING" id="1522312.GCA_900177895_02208"/>
<organism evidence="2">
    <name type="scientific">Kingella negevensis</name>
    <dbReference type="NCBI Taxonomy" id="1522312"/>
    <lineage>
        <taxon>Bacteria</taxon>
        <taxon>Pseudomonadati</taxon>
        <taxon>Pseudomonadota</taxon>
        <taxon>Betaproteobacteria</taxon>
        <taxon>Neisseriales</taxon>
        <taxon>Neisseriaceae</taxon>
        <taxon>Kingella</taxon>
    </lineage>
</organism>
<evidence type="ECO:0000259" key="1">
    <source>
        <dbReference type="Pfam" id="PF05193"/>
    </source>
</evidence>
<dbReference type="Gene3D" id="3.30.830.10">
    <property type="entry name" value="Metalloenzyme, LuxS/M16 peptidase-like"/>
    <property type="match status" value="2"/>
</dbReference>
<reference evidence="3 4" key="2">
    <citation type="submission" date="2017-06" db="EMBL/GenBank/DDBJ databases">
        <authorList>
            <person name="Kim H.J."/>
            <person name="Triplett B.A."/>
        </authorList>
    </citation>
    <scope>NUCLEOTIDE SEQUENCE [LARGE SCALE GENOMIC DNA]</scope>
    <source>
        <strain evidence="3">Kingella_eburonensis</strain>
    </source>
</reference>
<dbReference type="Proteomes" id="UP000215450">
    <property type="component" value="Unassembled WGS sequence"/>
</dbReference>
<protein>
    <submittedName>
        <fullName evidence="2">Peptidase M16 inactive domain protein</fullName>
    </submittedName>
</protein>
<dbReference type="OrthoDB" id="9811314at2"/>
<accession>A0A238HH58</accession>
<sequence>MADLHKLKPNDLRQWYRRWYAPNNAVLVVVGDVQPENVFAQVEQYFGSLKERKQADHQDISEPETHEKPSFATLKGNTKQPMMMLAYCVPHLQKMDEKLPYVPDTLTNVLDGHSVARFSQRLVRGSQVAQNIGTGYSLLARQPQMWIISASPANGVDLAQLKAALKKKRLLM</sequence>
<dbReference type="PANTHER" id="PTHR43690:SF17">
    <property type="entry name" value="PROTEIN YHJJ"/>
    <property type="match status" value="1"/>
</dbReference>
<keyword evidence="4" id="KW-1185">Reference proteome</keyword>
<evidence type="ECO:0000313" key="4">
    <source>
        <dbReference type="Proteomes" id="UP000215450"/>
    </source>
</evidence>
<dbReference type="InterPro" id="IPR007863">
    <property type="entry name" value="Peptidase_M16_C"/>
</dbReference>
<evidence type="ECO:0000313" key="2">
    <source>
        <dbReference type="EMBL" id="SMQ13065.1"/>
    </source>
</evidence>
<name>A0A238HH58_9NEIS</name>
<dbReference type="AlphaFoldDB" id="A0A238HH58"/>
<gene>
    <name evidence="2" type="ORF">KEBURONENSIS_01807</name>
    <name evidence="3" type="ORF">KEBURONENSIS_01809</name>
</gene>
<dbReference type="GO" id="GO:0046872">
    <property type="term" value="F:metal ion binding"/>
    <property type="evidence" value="ECO:0007669"/>
    <property type="project" value="InterPro"/>
</dbReference>
<reference evidence="2" key="1">
    <citation type="submission" date="2017-05" db="EMBL/GenBank/DDBJ databases">
        <authorList>
            <person name="Song R."/>
            <person name="Chenine A.L."/>
            <person name="Ruprecht R.M."/>
        </authorList>
    </citation>
    <scope>NUCLEOTIDE SEQUENCE</scope>
    <source>
        <strain evidence="2">Kingella_eburonensis</strain>
    </source>
</reference>
<dbReference type="EMBL" id="FXUV02000046">
    <property type="protein sequence ID" value="SNB79740.1"/>
    <property type="molecule type" value="Genomic_DNA"/>
</dbReference>
<evidence type="ECO:0000313" key="3">
    <source>
        <dbReference type="EMBL" id="SNB79740.1"/>
    </source>
</evidence>
<dbReference type="PANTHER" id="PTHR43690">
    <property type="entry name" value="NARDILYSIN"/>
    <property type="match status" value="1"/>
</dbReference>
<dbReference type="Pfam" id="PF05193">
    <property type="entry name" value="Peptidase_M16_C"/>
    <property type="match status" value="1"/>
</dbReference>
<dbReference type="InterPro" id="IPR011249">
    <property type="entry name" value="Metalloenz_LuxS/M16"/>
</dbReference>
<feature type="domain" description="Peptidase M16 C-terminal" evidence="1">
    <location>
        <begin position="7"/>
        <end position="166"/>
    </location>
</feature>